<name>A0AAU8D7G7_9HYPH</name>
<feature type="domain" description="GXWXG" evidence="1">
    <location>
        <begin position="33"/>
        <end position="89"/>
    </location>
</feature>
<dbReference type="Pfam" id="PF14232">
    <property type="entry name" value="DUF4334"/>
    <property type="match status" value="1"/>
</dbReference>
<sequence length="194" mass="22112">MNTAAIGGSLQEPEWLSRWRESPLPTDQGLFRFDGLGSVDPDQMTGRWRGTGLHTGHPLDGLLEWLNWYGKSFETPEIVHPLLFLGRSGDIFSIDPARVPLHWVLRGPMLARSRAARKLFAVSRYLLRSGGPTARLRKIEHRGVTSAAIVYDRQPIIDYLRRIDDDRVLGIMDLRFMPQPFFFLLARDGFERAG</sequence>
<dbReference type="RefSeq" id="WP_353643231.1">
    <property type="nucleotide sequence ID" value="NZ_CP159249.1"/>
</dbReference>
<dbReference type="InterPro" id="IPR025951">
    <property type="entry name" value="GXWXG_dom"/>
</dbReference>
<feature type="domain" description="DUF4334" evidence="2">
    <location>
        <begin position="133"/>
        <end position="187"/>
    </location>
</feature>
<evidence type="ECO:0000259" key="2">
    <source>
        <dbReference type="Pfam" id="PF14232"/>
    </source>
</evidence>
<dbReference type="EMBL" id="CP159249">
    <property type="protein sequence ID" value="XCG55227.1"/>
    <property type="molecule type" value="Genomic_DNA"/>
</dbReference>
<evidence type="ECO:0000313" key="3">
    <source>
        <dbReference type="EMBL" id="XCG55227.1"/>
    </source>
</evidence>
<gene>
    <name evidence="3" type="ORF">ABVK49_00335</name>
</gene>
<dbReference type="AlphaFoldDB" id="A0AAU8D7G7"/>
<organism evidence="3">
    <name type="scientific">Mesorhizobium sp. WSM2239</name>
    <dbReference type="NCBI Taxonomy" id="3228852"/>
    <lineage>
        <taxon>Bacteria</taxon>
        <taxon>Pseudomonadati</taxon>
        <taxon>Pseudomonadota</taxon>
        <taxon>Alphaproteobacteria</taxon>
        <taxon>Hyphomicrobiales</taxon>
        <taxon>Phyllobacteriaceae</taxon>
        <taxon>Mesorhizobium</taxon>
    </lineage>
</organism>
<reference evidence="3" key="1">
    <citation type="submission" date="2024-06" db="EMBL/GenBank/DDBJ databases">
        <title>Mesorhizobium karijinii sp. nov., a symbiont of the iconic Swainsona formosa from arid Australia.</title>
        <authorList>
            <person name="Hill Y.J."/>
            <person name="Watkin E.L.J."/>
            <person name="O'Hara G.W."/>
            <person name="Terpolilli J."/>
            <person name="Tye M.L."/>
            <person name="Kohlmeier M.G."/>
        </authorList>
    </citation>
    <scope>NUCLEOTIDE SEQUENCE</scope>
    <source>
        <strain evidence="3">WSM2239</strain>
    </source>
</reference>
<protein>
    <submittedName>
        <fullName evidence="3">DUF4334 domain-containing protein</fullName>
    </submittedName>
</protein>
<dbReference type="Pfam" id="PF14231">
    <property type="entry name" value="GXWXG"/>
    <property type="match status" value="1"/>
</dbReference>
<accession>A0AAU8D7G7</accession>
<evidence type="ECO:0000259" key="1">
    <source>
        <dbReference type="Pfam" id="PF14231"/>
    </source>
</evidence>
<dbReference type="Gene3D" id="2.40.128.580">
    <property type="entry name" value="GXWXG domain"/>
    <property type="match status" value="1"/>
</dbReference>
<proteinExistence type="predicted"/>
<dbReference type="InterPro" id="IPR025568">
    <property type="entry name" value="DUF4334"/>
</dbReference>